<keyword evidence="1" id="KW-1185">Reference proteome</keyword>
<organism evidence="1 2">
    <name type="scientific">Syphacia muris</name>
    <dbReference type="NCBI Taxonomy" id="451379"/>
    <lineage>
        <taxon>Eukaryota</taxon>
        <taxon>Metazoa</taxon>
        <taxon>Ecdysozoa</taxon>
        <taxon>Nematoda</taxon>
        <taxon>Chromadorea</taxon>
        <taxon>Rhabditida</taxon>
        <taxon>Spirurina</taxon>
        <taxon>Oxyuridomorpha</taxon>
        <taxon>Oxyuroidea</taxon>
        <taxon>Oxyuridae</taxon>
        <taxon>Syphacia</taxon>
    </lineage>
</organism>
<reference evidence="2" key="1">
    <citation type="submission" date="2016-04" db="UniProtKB">
        <authorList>
            <consortium name="WormBaseParasite"/>
        </authorList>
    </citation>
    <scope>IDENTIFICATION</scope>
</reference>
<dbReference type="Proteomes" id="UP000046393">
    <property type="component" value="Unplaced"/>
</dbReference>
<evidence type="ECO:0000313" key="2">
    <source>
        <dbReference type="WBParaSite" id="SMUV_0000358001-mRNA-1"/>
    </source>
</evidence>
<dbReference type="STRING" id="451379.A0A158R4J9"/>
<accession>A0A158R4J9</accession>
<protein>
    <submittedName>
        <fullName evidence="2">SH2 domain-containing protein</fullName>
    </submittedName>
</protein>
<proteinExistence type="predicted"/>
<evidence type="ECO:0000313" key="1">
    <source>
        <dbReference type="Proteomes" id="UP000046393"/>
    </source>
</evidence>
<sequence length="893" mass="97199">MSRRWESKQANKAIAVDKVTTTSVNKSATRTMVTARELDAATAAADVTAKGLPKFEDENGRSNSQFHELEGVSADVSCLTDLERCADWPMTTRTAQSAPCSPKGVLSRREQNNGGTTFRVRQSAKDGRSLLQICHSPPEYRSVGKYEKNCALFKFLNDLTNAYTDRSCLRFYLRLSRILVVMFAAICRKQILYQLRGGTKSLSTTPVRELLQGSSGLRFEDLKRDFPNLRQQSSVNEKSANQIVGKADDTIATTSAFSRSQLEPCSPSWMITQEQRINSSCNKSKMSIYGKHSEHAEKMSLDEVCEEIKGTAIENFETHPSRVIRKYGMDGTIRSDAEKSLNASKRLADGYGSSEDRTVLLRAGLKRKHDDDVAHEESKRCHSLEAEKMPPSVLDKDLAISKGLHPVSLMKTPVDLVRNNGDNQIIHTSEASSTSQIYTPFIQEIAKNHPLQQVVSSGSTPLSSLKGCNKQSSLDTDCIAKPIPLTPSGPAVKQFLNGSKIESGLNVNKADLAKRYEDCLLYPPVGICRETAIGERLPYTRISASPAVDTHNSNLCGQVVQSSFQFNPTVHVPANLANNFTSGLQTSLSSGIRSSLPHLQRGVLAPSGLSNNSIQPNVFAPKPCIPVNIQNESLSSKSLSTTPVAGKVFPSMISDITYPLQTVSRTQPTLNFGQSQNNLNLEISSVLNGSQIPSTLSVPTAVDQTASAISSATYSTVNDCNVIDGISNLLQGLKQSNESSNGLSADQLVSQLALTRFLAEKCAVEKLQQQQQQQQQSQQQAQIVAALQTLTQQQTEQESLTNPILSNALLSQCINLQLLQQLKTPTTCTNLNTLMFPNNNPVTLLTTQNTYIPATSRSDIIANGVVNNGTCELLGIPAVSANTLLDAQNVTSI</sequence>
<dbReference type="WBParaSite" id="SMUV_0000358001-mRNA-1">
    <property type="protein sequence ID" value="SMUV_0000358001-mRNA-1"/>
    <property type="gene ID" value="SMUV_0000358001"/>
</dbReference>
<name>A0A158R4J9_9BILA</name>
<dbReference type="AlphaFoldDB" id="A0A158R4J9"/>